<dbReference type="Pfam" id="PF00440">
    <property type="entry name" value="TetR_N"/>
    <property type="match status" value="1"/>
</dbReference>
<dbReference type="KEGG" id="many:MANY_04960"/>
<dbReference type="AlphaFoldDB" id="A0A6N4W2D6"/>
<dbReference type="InterPro" id="IPR009057">
    <property type="entry name" value="Homeodomain-like_sf"/>
</dbReference>
<dbReference type="SUPFAM" id="SSF48498">
    <property type="entry name" value="Tetracyclin repressor-like, C-terminal domain"/>
    <property type="match status" value="1"/>
</dbReference>
<feature type="region of interest" description="Disordered" evidence="3">
    <location>
        <begin position="18"/>
        <end position="47"/>
    </location>
</feature>
<evidence type="ECO:0000256" key="1">
    <source>
        <dbReference type="ARBA" id="ARBA00023125"/>
    </source>
</evidence>
<evidence type="ECO:0000259" key="4">
    <source>
        <dbReference type="PROSITE" id="PS50977"/>
    </source>
</evidence>
<gene>
    <name evidence="5" type="ORF">MANY_04960</name>
</gene>
<evidence type="ECO:0000256" key="3">
    <source>
        <dbReference type="SAM" id="MobiDB-lite"/>
    </source>
</evidence>
<proteinExistence type="predicted"/>
<name>A0A6N4W2D6_9MYCO</name>
<protein>
    <submittedName>
        <fullName evidence="5">TetR family transcriptional regulator</fullName>
    </submittedName>
</protein>
<dbReference type="EMBL" id="AP022620">
    <property type="protein sequence ID" value="BBZ75159.1"/>
    <property type="molecule type" value="Genomic_DNA"/>
</dbReference>
<feature type="DNA-binding region" description="H-T-H motif" evidence="2">
    <location>
        <begin position="71"/>
        <end position="90"/>
    </location>
</feature>
<evidence type="ECO:0000313" key="5">
    <source>
        <dbReference type="EMBL" id="BBZ75159.1"/>
    </source>
</evidence>
<feature type="compositionally biased region" description="Polar residues" evidence="3">
    <location>
        <begin position="28"/>
        <end position="37"/>
    </location>
</feature>
<dbReference type="GO" id="GO:0003700">
    <property type="term" value="F:DNA-binding transcription factor activity"/>
    <property type="evidence" value="ECO:0007669"/>
    <property type="project" value="TreeGrafter"/>
</dbReference>
<dbReference type="PANTHER" id="PTHR30055">
    <property type="entry name" value="HTH-TYPE TRANSCRIPTIONAL REGULATOR RUTR"/>
    <property type="match status" value="1"/>
</dbReference>
<dbReference type="SUPFAM" id="SSF46689">
    <property type="entry name" value="Homeodomain-like"/>
    <property type="match status" value="1"/>
</dbReference>
<dbReference type="InterPro" id="IPR041490">
    <property type="entry name" value="KstR2_TetR_C"/>
</dbReference>
<dbReference type="InterPro" id="IPR050109">
    <property type="entry name" value="HTH-type_TetR-like_transc_reg"/>
</dbReference>
<evidence type="ECO:0000256" key="2">
    <source>
        <dbReference type="PROSITE-ProRule" id="PRU00335"/>
    </source>
</evidence>
<accession>A0A6N4W2D6</accession>
<dbReference type="Gene3D" id="1.10.357.10">
    <property type="entry name" value="Tetracycline Repressor, domain 2"/>
    <property type="match status" value="1"/>
</dbReference>
<dbReference type="PROSITE" id="PS50977">
    <property type="entry name" value="HTH_TETR_2"/>
    <property type="match status" value="1"/>
</dbReference>
<dbReference type="PRINTS" id="PR00455">
    <property type="entry name" value="HTHTETR"/>
</dbReference>
<sequence length="241" mass="26811">MTGVGSHELAVMAGPRPYHLSMARRNPRPSTRATEASSGDREAESKSALTRSRILDAAARVLSDRGYAGLRLTDVAAVAELQAPAIYYYFPSRDELIEEVMWSGIADMREHVAAALDELPDGTPALERLLVAVEAHLRHELEISHYTTAAIRNAGQVPQAIRKRQIREEERYGEIWRRLINDVARDGMLRPELDFYIAQMLVLGALNWAVEWWNPRRGSVDAVVKTAQSLILNGLADTSAV</sequence>
<dbReference type="Pfam" id="PF17932">
    <property type="entry name" value="TetR_C_24"/>
    <property type="match status" value="1"/>
</dbReference>
<dbReference type="InterPro" id="IPR036271">
    <property type="entry name" value="Tet_transcr_reg_TetR-rel_C_sf"/>
</dbReference>
<dbReference type="Proteomes" id="UP000467249">
    <property type="component" value="Chromosome"/>
</dbReference>
<organism evidence="5 6">
    <name type="scientific">Mycolicibacterium anyangense</name>
    <dbReference type="NCBI Taxonomy" id="1431246"/>
    <lineage>
        <taxon>Bacteria</taxon>
        <taxon>Bacillati</taxon>
        <taxon>Actinomycetota</taxon>
        <taxon>Actinomycetes</taxon>
        <taxon>Mycobacteriales</taxon>
        <taxon>Mycobacteriaceae</taxon>
        <taxon>Mycolicibacterium</taxon>
    </lineage>
</organism>
<feature type="domain" description="HTH tetR-type" evidence="4">
    <location>
        <begin position="48"/>
        <end position="108"/>
    </location>
</feature>
<keyword evidence="6" id="KW-1185">Reference proteome</keyword>
<evidence type="ECO:0000313" key="6">
    <source>
        <dbReference type="Proteomes" id="UP000467249"/>
    </source>
</evidence>
<reference evidence="5 6" key="1">
    <citation type="journal article" date="2019" name="Emerg. Microbes Infect.">
        <title>Comprehensive subspecies identification of 175 nontuberculous mycobacteria species based on 7547 genomic profiles.</title>
        <authorList>
            <person name="Matsumoto Y."/>
            <person name="Kinjo T."/>
            <person name="Motooka D."/>
            <person name="Nabeya D."/>
            <person name="Jung N."/>
            <person name="Uechi K."/>
            <person name="Horii T."/>
            <person name="Iida T."/>
            <person name="Fujita J."/>
            <person name="Nakamura S."/>
        </authorList>
    </citation>
    <scope>NUCLEOTIDE SEQUENCE [LARGE SCALE GENOMIC DNA]</scope>
    <source>
        <strain evidence="5 6">JCM 30275</strain>
    </source>
</reference>
<dbReference type="Gene3D" id="1.10.10.60">
    <property type="entry name" value="Homeodomain-like"/>
    <property type="match status" value="1"/>
</dbReference>
<dbReference type="InterPro" id="IPR001647">
    <property type="entry name" value="HTH_TetR"/>
</dbReference>
<keyword evidence="1 2" id="KW-0238">DNA-binding</keyword>
<dbReference type="GO" id="GO:0000976">
    <property type="term" value="F:transcription cis-regulatory region binding"/>
    <property type="evidence" value="ECO:0007669"/>
    <property type="project" value="TreeGrafter"/>
</dbReference>
<dbReference type="PANTHER" id="PTHR30055:SF226">
    <property type="entry name" value="HTH-TYPE TRANSCRIPTIONAL REGULATOR PKSA"/>
    <property type="match status" value="1"/>
</dbReference>